<gene>
    <name evidence="2" type="ORF">SAMN05216544_0890</name>
</gene>
<dbReference type="EMBL" id="FNHZ01000002">
    <property type="protein sequence ID" value="SDM69384.1"/>
    <property type="molecule type" value="Genomic_DNA"/>
</dbReference>
<keyword evidence="3" id="KW-1185">Reference proteome</keyword>
<keyword evidence="2" id="KW-0132">Cell division</keyword>
<feature type="coiled-coil region" evidence="1">
    <location>
        <begin position="102"/>
        <end position="129"/>
    </location>
</feature>
<dbReference type="Gene3D" id="6.10.250.790">
    <property type="match status" value="1"/>
</dbReference>
<dbReference type="OrthoDB" id="1826286at2"/>
<dbReference type="AlphaFoldDB" id="A0A1G9VB05"/>
<dbReference type="InterPro" id="IPR053712">
    <property type="entry name" value="Bac_CellDiv_Activator"/>
</dbReference>
<dbReference type="GO" id="GO:0051301">
    <property type="term" value="P:cell division"/>
    <property type="evidence" value="ECO:0007669"/>
    <property type="project" value="UniProtKB-KW"/>
</dbReference>
<dbReference type="SUPFAM" id="SSF102829">
    <property type="entry name" value="Cell division protein ZapA-like"/>
    <property type="match status" value="1"/>
</dbReference>
<dbReference type="Pfam" id="PF05164">
    <property type="entry name" value="ZapA"/>
    <property type="match status" value="1"/>
</dbReference>
<organism evidence="2 3">
    <name type="scientific">Lachnospira pectinoschiza</name>
    <dbReference type="NCBI Taxonomy" id="28052"/>
    <lineage>
        <taxon>Bacteria</taxon>
        <taxon>Bacillati</taxon>
        <taxon>Bacillota</taxon>
        <taxon>Clostridia</taxon>
        <taxon>Lachnospirales</taxon>
        <taxon>Lachnospiraceae</taxon>
        <taxon>Lachnospira</taxon>
    </lineage>
</organism>
<keyword evidence="1" id="KW-0175">Coiled coil</keyword>
<dbReference type="RefSeq" id="WP_027431828.1">
    <property type="nucleotide sequence ID" value="NZ_FNHZ01000002.1"/>
</dbReference>
<dbReference type="InterPro" id="IPR007838">
    <property type="entry name" value="Cell_div_ZapA-like"/>
</dbReference>
<accession>A0A1G9VB05</accession>
<name>A0A1G9VB05_9FIRM</name>
<keyword evidence="2" id="KW-0131">Cell cycle</keyword>
<evidence type="ECO:0000256" key="1">
    <source>
        <dbReference type="SAM" id="Coils"/>
    </source>
</evidence>
<proteinExistence type="predicted"/>
<evidence type="ECO:0000313" key="2">
    <source>
        <dbReference type="EMBL" id="SDM69384.1"/>
    </source>
</evidence>
<sequence>MEEKHTTQVVLGGKVLTVGGYESEEYLQKVASYINNKIEEYNKEDSFKRLSSDLRSNLLFLNIADDYFKAKRVGDNLSAELEEKDKEIYDLKHELIAASIKQDAANKSIMSLQEEVKKYQKEIVRLETEKKMR</sequence>
<dbReference type="InterPro" id="IPR036192">
    <property type="entry name" value="Cell_div_ZapA-like_sf"/>
</dbReference>
<protein>
    <submittedName>
        <fullName evidence="2">Cell division protein ZapA</fullName>
    </submittedName>
</protein>
<evidence type="ECO:0000313" key="3">
    <source>
        <dbReference type="Proteomes" id="UP000187651"/>
    </source>
</evidence>
<reference evidence="3" key="1">
    <citation type="submission" date="2016-10" db="EMBL/GenBank/DDBJ databases">
        <authorList>
            <person name="Varghese N."/>
            <person name="Submissions S."/>
        </authorList>
    </citation>
    <scope>NUCLEOTIDE SEQUENCE [LARGE SCALE GENOMIC DNA]</scope>
    <source>
        <strain evidence="3">M83</strain>
    </source>
</reference>
<dbReference type="Proteomes" id="UP000187651">
    <property type="component" value="Unassembled WGS sequence"/>
</dbReference>